<proteinExistence type="predicted"/>
<name>A0A840BY18_9HYPH</name>
<dbReference type="Proteomes" id="UP000577362">
    <property type="component" value="Unassembled WGS sequence"/>
</dbReference>
<sequence length="108" mass="12121">MAANARKQLVDFVIDRALEPVMRARPDGRSPADRRKLEDVQDATRAEIERYRNYGSAGDVVVNFRRDLSSRAAKKVHSELRALNLPTIEDIKDAFEAKAEDLGVRPGS</sequence>
<gene>
    <name evidence="1" type="ORF">GGR16_003458</name>
</gene>
<dbReference type="EMBL" id="JACIEN010000004">
    <property type="protein sequence ID" value="MBB4018411.1"/>
    <property type="molecule type" value="Genomic_DNA"/>
</dbReference>
<dbReference type="AlphaFoldDB" id="A0A840BY18"/>
<keyword evidence="2" id="KW-1185">Reference proteome</keyword>
<comment type="caution">
    <text evidence="1">The sequence shown here is derived from an EMBL/GenBank/DDBJ whole genome shotgun (WGS) entry which is preliminary data.</text>
</comment>
<evidence type="ECO:0000313" key="2">
    <source>
        <dbReference type="Proteomes" id="UP000577362"/>
    </source>
</evidence>
<accession>A0A840BY18</accession>
<organism evidence="1 2">
    <name type="scientific">Chelatococcus caeni</name>
    <dbReference type="NCBI Taxonomy" id="1348468"/>
    <lineage>
        <taxon>Bacteria</taxon>
        <taxon>Pseudomonadati</taxon>
        <taxon>Pseudomonadota</taxon>
        <taxon>Alphaproteobacteria</taxon>
        <taxon>Hyphomicrobiales</taxon>
        <taxon>Chelatococcaceae</taxon>
        <taxon>Chelatococcus</taxon>
    </lineage>
</organism>
<protein>
    <submittedName>
        <fullName evidence="1">Uncharacterized protein</fullName>
    </submittedName>
</protein>
<evidence type="ECO:0000313" key="1">
    <source>
        <dbReference type="EMBL" id="MBB4018411.1"/>
    </source>
</evidence>
<reference evidence="1 2" key="1">
    <citation type="submission" date="2020-08" db="EMBL/GenBank/DDBJ databases">
        <title>Genomic Encyclopedia of Type Strains, Phase IV (KMG-IV): sequencing the most valuable type-strain genomes for metagenomic binning, comparative biology and taxonomic classification.</title>
        <authorList>
            <person name="Goeker M."/>
        </authorList>
    </citation>
    <scope>NUCLEOTIDE SEQUENCE [LARGE SCALE GENOMIC DNA]</scope>
    <source>
        <strain evidence="1 2">DSM 103737</strain>
    </source>
</reference>
<dbReference type="RefSeq" id="WP_183317373.1">
    <property type="nucleotide sequence ID" value="NZ_JACIEN010000004.1"/>
</dbReference>